<dbReference type="PANTHER" id="PTHR12110:SF41">
    <property type="entry name" value="INOSOSE DEHYDRATASE"/>
    <property type="match status" value="1"/>
</dbReference>
<dbReference type="Gene3D" id="3.20.20.150">
    <property type="entry name" value="Divalent-metal-dependent TIM barrel enzymes"/>
    <property type="match status" value="1"/>
</dbReference>
<dbReference type="AlphaFoldDB" id="A0A917H0U0"/>
<gene>
    <name evidence="2" type="ORF">GCM10011585_00900</name>
</gene>
<dbReference type="InterPro" id="IPR036237">
    <property type="entry name" value="Xyl_isomerase-like_sf"/>
</dbReference>
<proteinExistence type="predicted"/>
<protein>
    <submittedName>
        <fullName evidence="2">Xylose isomerase</fullName>
    </submittedName>
</protein>
<dbReference type="PANTHER" id="PTHR12110">
    <property type="entry name" value="HYDROXYPYRUVATE ISOMERASE"/>
    <property type="match status" value="1"/>
</dbReference>
<accession>A0A917H0U0</accession>
<keyword evidence="3" id="KW-1185">Reference proteome</keyword>
<dbReference type="Proteomes" id="UP000647241">
    <property type="component" value="Unassembled WGS sequence"/>
</dbReference>
<dbReference type="InterPro" id="IPR050312">
    <property type="entry name" value="IolE/XylAMocC-like"/>
</dbReference>
<keyword evidence="2" id="KW-0413">Isomerase</keyword>
<reference evidence="2" key="2">
    <citation type="submission" date="2020-09" db="EMBL/GenBank/DDBJ databases">
        <authorList>
            <person name="Sun Q."/>
            <person name="Zhou Y."/>
        </authorList>
    </citation>
    <scope>NUCLEOTIDE SEQUENCE</scope>
    <source>
        <strain evidence="2">CGMCC 1.12997</strain>
    </source>
</reference>
<evidence type="ECO:0000313" key="2">
    <source>
        <dbReference type="EMBL" id="GGG63220.1"/>
    </source>
</evidence>
<dbReference type="InterPro" id="IPR013022">
    <property type="entry name" value="Xyl_isomerase-like_TIM-brl"/>
</dbReference>
<dbReference type="RefSeq" id="WP_188552218.1">
    <property type="nucleotide sequence ID" value="NZ_BMGT01000001.1"/>
</dbReference>
<sequence>MILYLKKFSGILRLRYVLDEYLCCTRLLKVAMYTRRSFLASASAALAMSSLPRIAYATAPPSRAFGLQLYTVRKDIQADTPGVLAAVRKIGYRSVETFAAQYSRPAKELRQMISDADLFLPSAHFGYTDLSEKFDYAKELGVKYIVVGAPPFQKANSADAFKEFAAQYNQWGQEAAKYGMEFGFHNHNIEFQSFDGVTGLEILMKETDPKLVKWQMDCYWVTQAGADPVAMIHKYGERLQTLHFKDRKPNVPTSAKPGAPAHFTEVGTGTINFKAIWVAASPLHVPYFFVEQDQTEIPPLESIKISYNNLRKILQ</sequence>
<evidence type="ECO:0000313" key="3">
    <source>
        <dbReference type="Proteomes" id="UP000647241"/>
    </source>
</evidence>
<dbReference type="GO" id="GO:0016853">
    <property type="term" value="F:isomerase activity"/>
    <property type="evidence" value="ECO:0007669"/>
    <property type="project" value="UniProtKB-KW"/>
</dbReference>
<dbReference type="EMBL" id="BMGT01000001">
    <property type="protein sequence ID" value="GGG63220.1"/>
    <property type="molecule type" value="Genomic_DNA"/>
</dbReference>
<evidence type="ECO:0000259" key="1">
    <source>
        <dbReference type="Pfam" id="PF01261"/>
    </source>
</evidence>
<dbReference type="Pfam" id="PF01261">
    <property type="entry name" value="AP_endonuc_2"/>
    <property type="match status" value="1"/>
</dbReference>
<dbReference type="SUPFAM" id="SSF51658">
    <property type="entry name" value="Xylose isomerase-like"/>
    <property type="match status" value="1"/>
</dbReference>
<comment type="caution">
    <text evidence="2">The sequence shown here is derived from an EMBL/GenBank/DDBJ whole genome shotgun (WGS) entry which is preliminary data.</text>
</comment>
<organism evidence="2 3">
    <name type="scientific">Edaphobacter dinghuensis</name>
    <dbReference type="NCBI Taxonomy" id="1560005"/>
    <lineage>
        <taxon>Bacteria</taxon>
        <taxon>Pseudomonadati</taxon>
        <taxon>Acidobacteriota</taxon>
        <taxon>Terriglobia</taxon>
        <taxon>Terriglobales</taxon>
        <taxon>Acidobacteriaceae</taxon>
        <taxon>Edaphobacter</taxon>
    </lineage>
</organism>
<reference evidence="2" key="1">
    <citation type="journal article" date="2014" name="Int. J. Syst. Evol. Microbiol.">
        <title>Complete genome sequence of Corynebacterium casei LMG S-19264T (=DSM 44701T), isolated from a smear-ripened cheese.</title>
        <authorList>
            <consortium name="US DOE Joint Genome Institute (JGI-PGF)"/>
            <person name="Walter F."/>
            <person name="Albersmeier A."/>
            <person name="Kalinowski J."/>
            <person name="Ruckert C."/>
        </authorList>
    </citation>
    <scope>NUCLEOTIDE SEQUENCE</scope>
    <source>
        <strain evidence="2">CGMCC 1.12997</strain>
    </source>
</reference>
<feature type="domain" description="Xylose isomerase-like TIM barrel" evidence="1">
    <location>
        <begin position="84"/>
        <end position="276"/>
    </location>
</feature>
<name>A0A917H0U0_9BACT</name>